<dbReference type="Proteomes" id="UP000244240">
    <property type="component" value="Unassembled WGS sequence"/>
</dbReference>
<dbReference type="AlphaFoldDB" id="A0A2T6C8R4"/>
<comment type="caution">
    <text evidence="1">The sequence shown here is derived from an EMBL/GenBank/DDBJ whole genome shotgun (WGS) entry which is preliminary data.</text>
</comment>
<dbReference type="EMBL" id="QBKR01000002">
    <property type="protein sequence ID" value="PTX64705.1"/>
    <property type="molecule type" value="Genomic_DNA"/>
</dbReference>
<dbReference type="OrthoDB" id="2374773at2"/>
<reference evidence="1 2" key="1">
    <citation type="submission" date="2018-04" db="EMBL/GenBank/DDBJ databases">
        <title>Genomic Encyclopedia of Archaeal and Bacterial Type Strains, Phase II (KMG-II): from individual species to whole genera.</title>
        <authorList>
            <person name="Goeker M."/>
        </authorList>
    </citation>
    <scope>NUCLEOTIDE SEQUENCE [LARGE SCALE GENOMIC DNA]</scope>
    <source>
        <strain evidence="1 2">DSM 45787</strain>
    </source>
</reference>
<name>A0A2T6C8R4_9BACL</name>
<sequence>MGTEKRTMEERIQAFYQQSGGPNNREIARLLEEHLLNGRDHGMTGYKETFEDAVMDTIIQDPSLLLLFERIQRWRLNRNGSSSGPAHLEESVQRLEKEIHELKQYLSNKPL</sequence>
<organism evidence="1 2">
    <name type="scientific">Melghirimyces profundicolus</name>
    <dbReference type="NCBI Taxonomy" id="1242148"/>
    <lineage>
        <taxon>Bacteria</taxon>
        <taxon>Bacillati</taxon>
        <taxon>Bacillota</taxon>
        <taxon>Bacilli</taxon>
        <taxon>Bacillales</taxon>
        <taxon>Thermoactinomycetaceae</taxon>
        <taxon>Melghirimyces</taxon>
    </lineage>
</organism>
<accession>A0A2T6C8R4</accession>
<keyword evidence="2" id="KW-1185">Reference proteome</keyword>
<proteinExistence type="predicted"/>
<evidence type="ECO:0000313" key="2">
    <source>
        <dbReference type="Proteomes" id="UP000244240"/>
    </source>
</evidence>
<gene>
    <name evidence="1" type="ORF">C8P63_102200</name>
</gene>
<protein>
    <submittedName>
        <fullName evidence="1">Uncharacterized protein</fullName>
    </submittedName>
</protein>
<dbReference type="RefSeq" id="WP_108021757.1">
    <property type="nucleotide sequence ID" value="NZ_QBKR01000002.1"/>
</dbReference>
<evidence type="ECO:0000313" key="1">
    <source>
        <dbReference type="EMBL" id="PTX64705.1"/>
    </source>
</evidence>